<gene>
    <name evidence="1" type="ORF">IFM89_030960</name>
</gene>
<dbReference type="AlphaFoldDB" id="A0A835J2W5"/>
<evidence type="ECO:0000313" key="1">
    <source>
        <dbReference type="EMBL" id="KAF9626113.1"/>
    </source>
</evidence>
<dbReference type="PANTHER" id="PTHR42780">
    <property type="entry name" value="SOLEUCYL-TRNA SYNTHETASE"/>
    <property type="match status" value="1"/>
</dbReference>
<keyword evidence="2" id="KW-1185">Reference proteome</keyword>
<dbReference type="OrthoDB" id="1706657at2759"/>
<dbReference type="PANTHER" id="PTHR42780:SF1">
    <property type="entry name" value="ISOLEUCINE--TRNA LIGASE, CYTOPLASMIC"/>
    <property type="match status" value="1"/>
</dbReference>
<dbReference type="Pfam" id="PF19302">
    <property type="entry name" value="DUF5915"/>
    <property type="match status" value="1"/>
</dbReference>
<sequence>MYTARDIKIIWEFKRPDDIAEKQYDAAGDGDVLVVLDLCPDELLFEARIAREIVNRIQKLRKKADLEPTDVVEVYIELLDGEKSILDQVLKS</sequence>
<name>A0A835J2W5_9MAGN</name>
<dbReference type="GO" id="GO:0006428">
    <property type="term" value="P:isoleucyl-tRNA aminoacylation"/>
    <property type="evidence" value="ECO:0007669"/>
    <property type="project" value="TreeGrafter"/>
</dbReference>
<accession>A0A835J2W5</accession>
<dbReference type="Proteomes" id="UP000631114">
    <property type="component" value="Unassembled WGS sequence"/>
</dbReference>
<dbReference type="GO" id="GO:0004822">
    <property type="term" value="F:isoleucine-tRNA ligase activity"/>
    <property type="evidence" value="ECO:0007669"/>
    <property type="project" value="InterPro"/>
</dbReference>
<evidence type="ECO:0000313" key="2">
    <source>
        <dbReference type="Proteomes" id="UP000631114"/>
    </source>
</evidence>
<reference evidence="1 2" key="1">
    <citation type="submission" date="2020-10" db="EMBL/GenBank/DDBJ databases">
        <title>The Coptis chinensis genome and diversification of protoberbering-type alkaloids.</title>
        <authorList>
            <person name="Wang B."/>
            <person name="Shu S."/>
            <person name="Song C."/>
            <person name="Liu Y."/>
        </authorList>
    </citation>
    <scope>NUCLEOTIDE SEQUENCE [LARGE SCALE GENOMIC DNA]</scope>
    <source>
        <strain evidence="1">HL-2020</strain>
        <tissue evidence="1">Leaf</tissue>
    </source>
</reference>
<proteinExistence type="predicted"/>
<dbReference type="EMBL" id="JADFTS010000001">
    <property type="protein sequence ID" value="KAF9626113.1"/>
    <property type="molecule type" value="Genomic_DNA"/>
</dbReference>
<organism evidence="1 2">
    <name type="scientific">Coptis chinensis</name>
    <dbReference type="NCBI Taxonomy" id="261450"/>
    <lineage>
        <taxon>Eukaryota</taxon>
        <taxon>Viridiplantae</taxon>
        <taxon>Streptophyta</taxon>
        <taxon>Embryophyta</taxon>
        <taxon>Tracheophyta</taxon>
        <taxon>Spermatophyta</taxon>
        <taxon>Magnoliopsida</taxon>
        <taxon>Ranunculales</taxon>
        <taxon>Ranunculaceae</taxon>
        <taxon>Coptidoideae</taxon>
        <taxon>Coptis</taxon>
    </lineage>
</organism>
<comment type="caution">
    <text evidence="1">The sequence shown here is derived from an EMBL/GenBank/DDBJ whole genome shotgun (WGS) entry which is preliminary data.</text>
</comment>
<dbReference type="InterPro" id="IPR023586">
    <property type="entry name" value="Ile-tRNA-ligase_type2"/>
</dbReference>
<protein>
    <submittedName>
        <fullName evidence="1">Uncharacterized protein</fullName>
    </submittedName>
</protein>